<dbReference type="SUPFAM" id="SSF52172">
    <property type="entry name" value="CheY-like"/>
    <property type="match status" value="1"/>
</dbReference>
<evidence type="ECO:0000256" key="2">
    <source>
        <dbReference type="ARBA" id="ARBA00023015"/>
    </source>
</evidence>
<dbReference type="InterPro" id="IPR039420">
    <property type="entry name" value="WalR-like"/>
</dbReference>
<dbReference type="InterPro" id="IPR016032">
    <property type="entry name" value="Sig_transdc_resp-reg_C-effctor"/>
</dbReference>
<protein>
    <submittedName>
        <fullName evidence="9">Response regulator transcription factor</fullName>
    </submittedName>
</protein>
<dbReference type="EMBL" id="BLLG01000016">
    <property type="protein sequence ID" value="GFH38371.1"/>
    <property type="molecule type" value="Genomic_DNA"/>
</dbReference>
<keyword evidence="2" id="KW-0805">Transcription regulation</keyword>
<name>A0A6A0B190_9ACTN</name>
<sequence length="276" mass="29957">MRARRRPPGSRPRLSAPHGGGLPADRTGPVWNTARVRQDNGLRAVIRHGSTGGRDGARRMRTHENRVRVVIADDHPIYREGITRALAESGLIDVVAEAADGAETLEQIRAHRPDVALVDYRLPALDGLAVISAVQREGLPVRVIILSAFTDDPLVFRAVCEGAAGYLAKEATRREIVEAVLDVSRGGTALPPDLTSGLMEQVRLRTGAGEDQGLLSEREQQVLRAFAEGKSVPRIAEELFLAPSTVKTHAKRLYEKLDVGDRAAAVAEAMRRGLLE</sequence>
<dbReference type="Proteomes" id="UP000484988">
    <property type="component" value="Unassembled WGS sequence"/>
</dbReference>
<dbReference type="PROSITE" id="PS50043">
    <property type="entry name" value="HTH_LUXR_2"/>
    <property type="match status" value="1"/>
</dbReference>
<evidence type="ECO:0000259" key="8">
    <source>
        <dbReference type="PROSITE" id="PS50110"/>
    </source>
</evidence>
<dbReference type="GO" id="GO:0000160">
    <property type="term" value="P:phosphorelay signal transduction system"/>
    <property type="evidence" value="ECO:0007669"/>
    <property type="project" value="InterPro"/>
</dbReference>
<dbReference type="CDD" id="cd06170">
    <property type="entry name" value="LuxR_C_like"/>
    <property type="match status" value="1"/>
</dbReference>
<organism evidence="9 10">
    <name type="scientific">Streptomyces pacificus</name>
    <dbReference type="NCBI Taxonomy" id="2705029"/>
    <lineage>
        <taxon>Bacteria</taxon>
        <taxon>Bacillati</taxon>
        <taxon>Actinomycetota</taxon>
        <taxon>Actinomycetes</taxon>
        <taxon>Kitasatosporales</taxon>
        <taxon>Streptomycetaceae</taxon>
        <taxon>Streptomyces</taxon>
    </lineage>
</organism>
<dbReference type="InterPro" id="IPR058245">
    <property type="entry name" value="NreC/VraR/RcsB-like_REC"/>
</dbReference>
<keyword evidence="4" id="KW-0804">Transcription</keyword>
<reference evidence="9 10" key="1">
    <citation type="submission" date="2020-02" db="EMBL/GenBank/DDBJ databases">
        <title>Whole Genome Shotgun Sequence of Streptomyces sp. strain CWH03.</title>
        <authorList>
            <person name="Dohra H."/>
            <person name="Kodani S."/>
            <person name="Yamamura H."/>
        </authorList>
    </citation>
    <scope>NUCLEOTIDE SEQUENCE [LARGE SCALE GENOMIC DNA]</scope>
    <source>
        <strain evidence="9 10">CWH03</strain>
    </source>
</reference>
<evidence type="ECO:0000259" key="7">
    <source>
        <dbReference type="PROSITE" id="PS50043"/>
    </source>
</evidence>
<comment type="caution">
    <text evidence="9">The sequence shown here is derived from an EMBL/GenBank/DDBJ whole genome shotgun (WGS) entry which is preliminary data.</text>
</comment>
<proteinExistence type="predicted"/>
<evidence type="ECO:0000256" key="4">
    <source>
        <dbReference type="ARBA" id="ARBA00023163"/>
    </source>
</evidence>
<dbReference type="SMART" id="SM00421">
    <property type="entry name" value="HTH_LUXR"/>
    <property type="match status" value="1"/>
</dbReference>
<keyword evidence="3" id="KW-0238">DNA-binding</keyword>
<dbReference type="AlphaFoldDB" id="A0A6A0B190"/>
<dbReference type="InterPro" id="IPR011006">
    <property type="entry name" value="CheY-like_superfamily"/>
</dbReference>
<gene>
    <name evidence="9" type="ORF">SCWH03_46130</name>
</gene>
<keyword evidence="1 5" id="KW-0597">Phosphoprotein</keyword>
<evidence type="ECO:0000256" key="6">
    <source>
        <dbReference type="SAM" id="MobiDB-lite"/>
    </source>
</evidence>
<dbReference type="PANTHER" id="PTHR43214:SF24">
    <property type="entry name" value="TRANSCRIPTIONAL REGULATORY PROTEIN NARL-RELATED"/>
    <property type="match status" value="1"/>
</dbReference>
<accession>A0A6A0B190</accession>
<feature type="domain" description="HTH luxR-type" evidence="7">
    <location>
        <begin position="208"/>
        <end position="273"/>
    </location>
</feature>
<dbReference type="SMART" id="SM00448">
    <property type="entry name" value="REC"/>
    <property type="match status" value="1"/>
</dbReference>
<dbReference type="PANTHER" id="PTHR43214">
    <property type="entry name" value="TWO-COMPONENT RESPONSE REGULATOR"/>
    <property type="match status" value="1"/>
</dbReference>
<dbReference type="PROSITE" id="PS50110">
    <property type="entry name" value="RESPONSE_REGULATORY"/>
    <property type="match status" value="1"/>
</dbReference>
<feature type="domain" description="Response regulatory" evidence="8">
    <location>
        <begin position="68"/>
        <end position="184"/>
    </location>
</feature>
<keyword evidence="10" id="KW-1185">Reference proteome</keyword>
<evidence type="ECO:0000256" key="3">
    <source>
        <dbReference type="ARBA" id="ARBA00023125"/>
    </source>
</evidence>
<evidence type="ECO:0000256" key="1">
    <source>
        <dbReference type="ARBA" id="ARBA00022553"/>
    </source>
</evidence>
<evidence type="ECO:0000313" key="9">
    <source>
        <dbReference type="EMBL" id="GFH38371.1"/>
    </source>
</evidence>
<feature type="modified residue" description="4-aspartylphosphate" evidence="5">
    <location>
        <position position="119"/>
    </location>
</feature>
<dbReference type="SUPFAM" id="SSF46894">
    <property type="entry name" value="C-terminal effector domain of the bipartite response regulators"/>
    <property type="match status" value="1"/>
</dbReference>
<dbReference type="Pfam" id="PF00072">
    <property type="entry name" value="Response_reg"/>
    <property type="match status" value="1"/>
</dbReference>
<feature type="region of interest" description="Disordered" evidence="6">
    <location>
        <begin position="1"/>
        <end position="29"/>
    </location>
</feature>
<dbReference type="Pfam" id="PF00196">
    <property type="entry name" value="GerE"/>
    <property type="match status" value="1"/>
</dbReference>
<dbReference type="Gene3D" id="3.40.50.2300">
    <property type="match status" value="1"/>
</dbReference>
<dbReference type="CDD" id="cd17535">
    <property type="entry name" value="REC_NarL-like"/>
    <property type="match status" value="1"/>
</dbReference>
<dbReference type="PROSITE" id="PS00622">
    <property type="entry name" value="HTH_LUXR_1"/>
    <property type="match status" value="1"/>
</dbReference>
<dbReference type="GO" id="GO:0006355">
    <property type="term" value="P:regulation of DNA-templated transcription"/>
    <property type="evidence" value="ECO:0007669"/>
    <property type="project" value="InterPro"/>
</dbReference>
<dbReference type="GO" id="GO:0003677">
    <property type="term" value="F:DNA binding"/>
    <property type="evidence" value="ECO:0007669"/>
    <property type="project" value="UniProtKB-KW"/>
</dbReference>
<dbReference type="InterPro" id="IPR000792">
    <property type="entry name" value="Tscrpt_reg_LuxR_C"/>
</dbReference>
<dbReference type="InterPro" id="IPR001789">
    <property type="entry name" value="Sig_transdc_resp-reg_receiver"/>
</dbReference>
<evidence type="ECO:0000313" key="10">
    <source>
        <dbReference type="Proteomes" id="UP000484988"/>
    </source>
</evidence>
<evidence type="ECO:0000256" key="5">
    <source>
        <dbReference type="PROSITE-ProRule" id="PRU00169"/>
    </source>
</evidence>
<dbReference type="PRINTS" id="PR00038">
    <property type="entry name" value="HTHLUXR"/>
</dbReference>